<sequence length="312" mass="34933">MATEVQYKDLLDAGVHFGHMTRKWNPKMAPYIFMERNGIHIIDLNKTLACLDEACAAMKQIVRSGRKIMFVATKKQAKELVAEEADRLKMPFVTERWLGGMLTNFTTVRKSIKKMASIERMMKDETYQNLAKRERLMKQRERDKLDRVLGGIADLTRLPAALFVIDVKKEHIAVAEAKKLGIPVFAIVDTNSDPEEADFPIPANDDAYKSIALITKTVGKAIEEGIMERRKDKDDEKSREEEVAKAREAADAIAQKKAIDLGGDSNIMDKIHAAAEEVKEEQAVVGEPLQGNAQETVDAAGDTDEEDTDETK</sequence>
<dbReference type="PANTHER" id="PTHR12534">
    <property type="entry name" value="30S RIBOSOMAL PROTEIN S2 PROKARYOTIC AND ORGANELLAR"/>
    <property type="match status" value="1"/>
</dbReference>
<dbReference type="GO" id="GO:0006412">
    <property type="term" value="P:translation"/>
    <property type="evidence" value="ECO:0007669"/>
    <property type="project" value="UniProtKB-UniRule"/>
</dbReference>
<evidence type="ECO:0000256" key="7">
    <source>
        <dbReference type="SAM" id="MobiDB-lite"/>
    </source>
</evidence>
<dbReference type="PRINTS" id="PR00395">
    <property type="entry name" value="RIBOSOMALS2"/>
</dbReference>
<dbReference type="Proteomes" id="UP000198510">
    <property type="component" value="Unassembled WGS sequence"/>
</dbReference>
<dbReference type="GO" id="GO:0022627">
    <property type="term" value="C:cytosolic small ribosomal subunit"/>
    <property type="evidence" value="ECO:0007669"/>
    <property type="project" value="TreeGrafter"/>
</dbReference>
<name>A0A1G8ZPX9_9BACT</name>
<dbReference type="HAMAP" id="MF_00291_B">
    <property type="entry name" value="Ribosomal_uS2_B"/>
    <property type="match status" value="1"/>
</dbReference>
<dbReference type="InterPro" id="IPR018130">
    <property type="entry name" value="Ribosomal_uS2_CS"/>
</dbReference>
<dbReference type="Gene3D" id="3.40.50.10490">
    <property type="entry name" value="Glucose-6-phosphate isomerase like protein, domain 1"/>
    <property type="match status" value="1"/>
</dbReference>
<dbReference type="EMBL" id="FNFO01000002">
    <property type="protein sequence ID" value="SDK16634.1"/>
    <property type="molecule type" value="Genomic_DNA"/>
</dbReference>
<evidence type="ECO:0000256" key="6">
    <source>
        <dbReference type="RuleBase" id="RU003631"/>
    </source>
</evidence>
<protein>
    <recommendedName>
        <fullName evidence="4 5">Small ribosomal subunit protein uS2</fullName>
    </recommendedName>
</protein>
<gene>
    <name evidence="5" type="primary">rpsB</name>
    <name evidence="8" type="ORF">SAMN05421823_10240</name>
</gene>
<dbReference type="InterPro" id="IPR001865">
    <property type="entry name" value="Ribosomal_uS2"/>
</dbReference>
<organism evidence="8 9">
    <name type="scientific">Catalinimonas alkaloidigena</name>
    <dbReference type="NCBI Taxonomy" id="1075417"/>
    <lineage>
        <taxon>Bacteria</taxon>
        <taxon>Pseudomonadati</taxon>
        <taxon>Bacteroidota</taxon>
        <taxon>Cytophagia</taxon>
        <taxon>Cytophagales</taxon>
        <taxon>Catalimonadaceae</taxon>
        <taxon>Catalinimonas</taxon>
    </lineage>
</organism>
<feature type="region of interest" description="Disordered" evidence="7">
    <location>
        <begin position="279"/>
        <end position="312"/>
    </location>
</feature>
<evidence type="ECO:0000256" key="3">
    <source>
        <dbReference type="ARBA" id="ARBA00023274"/>
    </source>
</evidence>
<accession>A0A1G8ZPX9</accession>
<proteinExistence type="inferred from homology"/>
<dbReference type="Gene3D" id="1.10.287.610">
    <property type="entry name" value="Helix hairpin bin"/>
    <property type="match status" value="1"/>
</dbReference>
<dbReference type="GO" id="GO:0003735">
    <property type="term" value="F:structural constituent of ribosome"/>
    <property type="evidence" value="ECO:0007669"/>
    <property type="project" value="InterPro"/>
</dbReference>
<evidence type="ECO:0000256" key="4">
    <source>
        <dbReference type="ARBA" id="ARBA00035256"/>
    </source>
</evidence>
<keyword evidence="3 5" id="KW-0687">Ribonucleoprotein</keyword>
<dbReference type="OrthoDB" id="9808036at2"/>
<evidence type="ECO:0000256" key="2">
    <source>
        <dbReference type="ARBA" id="ARBA00022980"/>
    </source>
</evidence>
<dbReference type="SUPFAM" id="SSF52313">
    <property type="entry name" value="Ribosomal protein S2"/>
    <property type="match status" value="1"/>
</dbReference>
<dbReference type="InterPro" id="IPR023591">
    <property type="entry name" value="Ribosomal_uS2_flav_dom_sf"/>
</dbReference>
<evidence type="ECO:0000256" key="5">
    <source>
        <dbReference type="HAMAP-Rule" id="MF_00291"/>
    </source>
</evidence>
<dbReference type="PANTHER" id="PTHR12534:SF0">
    <property type="entry name" value="SMALL RIBOSOMAL SUBUNIT PROTEIN US2M"/>
    <property type="match status" value="1"/>
</dbReference>
<dbReference type="NCBIfam" id="TIGR01011">
    <property type="entry name" value="rpsB_bact"/>
    <property type="match status" value="1"/>
</dbReference>
<dbReference type="InterPro" id="IPR005706">
    <property type="entry name" value="Ribosomal_uS2_bac/mit/plastid"/>
</dbReference>
<dbReference type="Pfam" id="PF00318">
    <property type="entry name" value="Ribosomal_S2"/>
    <property type="match status" value="1"/>
</dbReference>
<keyword evidence="9" id="KW-1185">Reference proteome</keyword>
<comment type="similarity">
    <text evidence="1 5 6">Belongs to the universal ribosomal protein uS2 family.</text>
</comment>
<dbReference type="AlphaFoldDB" id="A0A1G8ZPX9"/>
<dbReference type="RefSeq" id="WP_089679264.1">
    <property type="nucleotide sequence ID" value="NZ_FNFO01000002.1"/>
</dbReference>
<dbReference type="CDD" id="cd01425">
    <property type="entry name" value="RPS2"/>
    <property type="match status" value="1"/>
</dbReference>
<dbReference type="FunFam" id="1.10.287.610:FF:000001">
    <property type="entry name" value="30S ribosomal protein S2"/>
    <property type="match status" value="1"/>
</dbReference>
<feature type="compositionally biased region" description="Acidic residues" evidence="7">
    <location>
        <begin position="301"/>
        <end position="312"/>
    </location>
</feature>
<evidence type="ECO:0000256" key="1">
    <source>
        <dbReference type="ARBA" id="ARBA00006242"/>
    </source>
</evidence>
<evidence type="ECO:0000313" key="8">
    <source>
        <dbReference type="EMBL" id="SDK16634.1"/>
    </source>
</evidence>
<reference evidence="8 9" key="1">
    <citation type="submission" date="2016-10" db="EMBL/GenBank/DDBJ databases">
        <authorList>
            <person name="de Groot N.N."/>
        </authorList>
    </citation>
    <scope>NUCLEOTIDE SEQUENCE [LARGE SCALE GENOMIC DNA]</scope>
    <source>
        <strain evidence="8 9">DSM 25186</strain>
    </source>
</reference>
<dbReference type="PROSITE" id="PS00963">
    <property type="entry name" value="RIBOSOMAL_S2_2"/>
    <property type="match status" value="1"/>
</dbReference>
<dbReference type="STRING" id="1075417.SAMN05421823_10240"/>
<evidence type="ECO:0000313" key="9">
    <source>
        <dbReference type="Proteomes" id="UP000198510"/>
    </source>
</evidence>
<keyword evidence="2 5" id="KW-0689">Ribosomal protein</keyword>